<evidence type="ECO:0000256" key="13">
    <source>
        <dbReference type="RuleBase" id="RU003515"/>
    </source>
</evidence>
<dbReference type="AlphaFoldDB" id="A0A1F6DRJ9"/>
<name>A0A1F6DRJ9_9BACT</name>
<dbReference type="PANTHER" id="PTHR10954:SF18">
    <property type="entry name" value="RIBONUCLEASE HII"/>
    <property type="match status" value="1"/>
</dbReference>
<evidence type="ECO:0000256" key="7">
    <source>
        <dbReference type="ARBA" id="ARBA00022722"/>
    </source>
</evidence>
<dbReference type="GO" id="GO:0003723">
    <property type="term" value="F:RNA binding"/>
    <property type="evidence" value="ECO:0007669"/>
    <property type="project" value="UniProtKB-UniRule"/>
</dbReference>
<feature type="domain" description="RNase H type-2" evidence="14">
    <location>
        <begin position="2"/>
        <end position="197"/>
    </location>
</feature>
<proteinExistence type="inferred from homology"/>
<dbReference type="PANTHER" id="PTHR10954">
    <property type="entry name" value="RIBONUCLEASE H2 SUBUNIT A"/>
    <property type="match status" value="1"/>
</dbReference>
<dbReference type="Pfam" id="PF01351">
    <property type="entry name" value="RNase_HII"/>
    <property type="match status" value="1"/>
</dbReference>
<evidence type="ECO:0000313" key="16">
    <source>
        <dbReference type="Proteomes" id="UP000177232"/>
    </source>
</evidence>
<organism evidence="15 16">
    <name type="scientific">Candidatus Kaiserbacteria bacterium RIFCSPHIGHO2_02_FULL_55_17</name>
    <dbReference type="NCBI Taxonomy" id="1798496"/>
    <lineage>
        <taxon>Bacteria</taxon>
        <taxon>Candidatus Kaiseribacteriota</taxon>
    </lineage>
</organism>
<dbReference type="GO" id="GO:0032299">
    <property type="term" value="C:ribonuclease H2 complex"/>
    <property type="evidence" value="ECO:0007669"/>
    <property type="project" value="TreeGrafter"/>
</dbReference>
<evidence type="ECO:0000256" key="1">
    <source>
        <dbReference type="ARBA" id="ARBA00000077"/>
    </source>
</evidence>
<keyword evidence="9 12" id="KW-0255">Endonuclease</keyword>
<keyword evidence="6" id="KW-0963">Cytoplasm</keyword>
<feature type="binding site" evidence="12">
    <location>
        <position position="9"/>
    </location>
    <ligand>
        <name>a divalent metal cation</name>
        <dbReference type="ChEBI" id="CHEBI:60240"/>
    </ligand>
</feature>
<dbReference type="GO" id="GO:0004523">
    <property type="term" value="F:RNA-DNA hybrid ribonuclease activity"/>
    <property type="evidence" value="ECO:0007669"/>
    <property type="project" value="UniProtKB-UniRule"/>
</dbReference>
<dbReference type="SUPFAM" id="SSF53098">
    <property type="entry name" value="Ribonuclease H-like"/>
    <property type="match status" value="1"/>
</dbReference>
<evidence type="ECO:0000256" key="3">
    <source>
        <dbReference type="ARBA" id="ARBA00004065"/>
    </source>
</evidence>
<evidence type="ECO:0000256" key="12">
    <source>
        <dbReference type="PROSITE-ProRule" id="PRU01319"/>
    </source>
</evidence>
<sequence length="197" mass="22045">MKFMLGVDEAGRGPLAGPVAIGVVAVPERFIVAREFPGLADSKQMSPLTRVKMFRLLQKRMRDGDIQFCVRYTGAERIDVWGLTRAVFSATTRGVHFLAPEPDGVSIYLDGLLTAPREYDQQTIIGGDEAVPIIALASIAAKVARDRLMTRFAKLFPEYGFEKHKGYGTEEHYKALKKHGPCVIHRRSFLHLDFKPK</sequence>
<reference evidence="15 16" key="1">
    <citation type="journal article" date="2016" name="Nat. Commun.">
        <title>Thousands of microbial genomes shed light on interconnected biogeochemical processes in an aquifer system.</title>
        <authorList>
            <person name="Anantharaman K."/>
            <person name="Brown C.T."/>
            <person name="Hug L.A."/>
            <person name="Sharon I."/>
            <person name="Castelle C.J."/>
            <person name="Probst A.J."/>
            <person name="Thomas B.C."/>
            <person name="Singh A."/>
            <person name="Wilkins M.J."/>
            <person name="Karaoz U."/>
            <person name="Brodie E.L."/>
            <person name="Williams K.H."/>
            <person name="Hubbard S.S."/>
            <person name="Banfield J.F."/>
        </authorList>
    </citation>
    <scope>NUCLEOTIDE SEQUENCE [LARGE SCALE GENOMIC DNA]</scope>
</reference>
<gene>
    <name evidence="15" type="ORF">A3C94_01745</name>
</gene>
<feature type="binding site" evidence="12">
    <location>
        <position position="110"/>
    </location>
    <ligand>
        <name>a divalent metal cation</name>
        <dbReference type="ChEBI" id="CHEBI:60240"/>
    </ligand>
</feature>
<comment type="cofactor">
    <cofactor evidence="2">
        <name>Mg(2+)</name>
        <dbReference type="ChEBI" id="CHEBI:18420"/>
    </cofactor>
</comment>
<evidence type="ECO:0000256" key="4">
    <source>
        <dbReference type="ARBA" id="ARBA00004496"/>
    </source>
</evidence>
<keyword evidence="11" id="KW-0464">Manganese</keyword>
<dbReference type="GO" id="GO:0006298">
    <property type="term" value="P:mismatch repair"/>
    <property type="evidence" value="ECO:0007669"/>
    <property type="project" value="TreeGrafter"/>
</dbReference>
<feature type="binding site" evidence="12">
    <location>
        <position position="8"/>
    </location>
    <ligand>
        <name>a divalent metal cation</name>
        <dbReference type="ChEBI" id="CHEBI:60240"/>
    </ligand>
</feature>
<dbReference type="GO" id="GO:0043137">
    <property type="term" value="P:DNA replication, removal of RNA primer"/>
    <property type="evidence" value="ECO:0007669"/>
    <property type="project" value="TreeGrafter"/>
</dbReference>
<comment type="similarity">
    <text evidence="5 13">Belongs to the RNase HII family.</text>
</comment>
<evidence type="ECO:0000256" key="9">
    <source>
        <dbReference type="ARBA" id="ARBA00022759"/>
    </source>
</evidence>
<dbReference type="InterPro" id="IPR036397">
    <property type="entry name" value="RNaseH_sf"/>
</dbReference>
<dbReference type="NCBIfam" id="NF000595">
    <property type="entry name" value="PRK00015.1-3"/>
    <property type="match status" value="1"/>
</dbReference>
<comment type="cofactor">
    <cofactor evidence="12">
        <name>Mn(2+)</name>
        <dbReference type="ChEBI" id="CHEBI:29035"/>
    </cofactor>
    <cofactor evidence="12">
        <name>Mg(2+)</name>
        <dbReference type="ChEBI" id="CHEBI:18420"/>
    </cofactor>
    <text evidence="12">Manganese or magnesium. Binds 1 divalent metal ion per monomer in the absence of substrate. May bind a second metal ion after substrate binding.</text>
</comment>
<dbReference type="STRING" id="1798496.A3C94_01745"/>
<dbReference type="PROSITE" id="PS51975">
    <property type="entry name" value="RNASE_H_2"/>
    <property type="match status" value="1"/>
</dbReference>
<accession>A0A1F6DRJ9</accession>
<dbReference type="EC" id="3.1.26.4" evidence="13"/>
<keyword evidence="7 12" id="KW-0540">Nuclease</keyword>
<evidence type="ECO:0000259" key="14">
    <source>
        <dbReference type="PROSITE" id="PS51975"/>
    </source>
</evidence>
<dbReference type="EMBL" id="MFLJ01000037">
    <property type="protein sequence ID" value="OGG64033.1"/>
    <property type="molecule type" value="Genomic_DNA"/>
</dbReference>
<evidence type="ECO:0000256" key="5">
    <source>
        <dbReference type="ARBA" id="ARBA00007383"/>
    </source>
</evidence>
<comment type="function">
    <text evidence="3 13">Endonuclease that specifically degrades the RNA of RNA-DNA hybrids.</text>
</comment>
<dbReference type="InterPro" id="IPR022898">
    <property type="entry name" value="RNase_HII"/>
</dbReference>
<comment type="caution">
    <text evidence="15">The sequence shown here is derived from an EMBL/GenBank/DDBJ whole genome shotgun (WGS) entry which is preliminary data.</text>
</comment>
<keyword evidence="8 12" id="KW-0479">Metal-binding</keyword>
<dbReference type="CDD" id="cd07182">
    <property type="entry name" value="RNase_HII_bacteria_HII_like"/>
    <property type="match status" value="1"/>
</dbReference>
<protein>
    <recommendedName>
        <fullName evidence="13">Ribonuclease</fullName>
        <ecNumber evidence="13">3.1.26.4</ecNumber>
    </recommendedName>
</protein>
<dbReference type="GO" id="GO:0046872">
    <property type="term" value="F:metal ion binding"/>
    <property type="evidence" value="ECO:0007669"/>
    <property type="project" value="UniProtKB-KW"/>
</dbReference>
<evidence type="ECO:0000313" key="15">
    <source>
        <dbReference type="EMBL" id="OGG64033.1"/>
    </source>
</evidence>
<evidence type="ECO:0000256" key="10">
    <source>
        <dbReference type="ARBA" id="ARBA00022801"/>
    </source>
</evidence>
<comment type="subcellular location">
    <subcellularLocation>
        <location evidence="4">Cytoplasm</location>
    </subcellularLocation>
</comment>
<dbReference type="Proteomes" id="UP000177232">
    <property type="component" value="Unassembled WGS sequence"/>
</dbReference>
<evidence type="ECO:0000256" key="11">
    <source>
        <dbReference type="ARBA" id="ARBA00023211"/>
    </source>
</evidence>
<dbReference type="InterPro" id="IPR024567">
    <property type="entry name" value="RNase_HII/HIII_dom"/>
</dbReference>
<evidence type="ECO:0000256" key="6">
    <source>
        <dbReference type="ARBA" id="ARBA00022490"/>
    </source>
</evidence>
<keyword evidence="10 12" id="KW-0378">Hydrolase</keyword>
<dbReference type="GO" id="GO:0005737">
    <property type="term" value="C:cytoplasm"/>
    <property type="evidence" value="ECO:0007669"/>
    <property type="project" value="UniProtKB-SubCell"/>
</dbReference>
<evidence type="ECO:0000256" key="8">
    <source>
        <dbReference type="ARBA" id="ARBA00022723"/>
    </source>
</evidence>
<evidence type="ECO:0000256" key="2">
    <source>
        <dbReference type="ARBA" id="ARBA00001946"/>
    </source>
</evidence>
<comment type="catalytic activity">
    <reaction evidence="1 12 13">
        <text>Endonucleolytic cleavage to 5'-phosphomonoester.</text>
        <dbReference type="EC" id="3.1.26.4"/>
    </reaction>
</comment>
<dbReference type="Gene3D" id="3.30.420.10">
    <property type="entry name" value="Ribonuclease H-like superfamily/Ribonuclease H"/>
    <property type="match status" value="1"/>
</dbReference>
<dbReference type="InterPro" id="IPR001352">
    <property type="entry name" value="RNase_HII/HIII"/>
</dbReference>
<dbReference type="InterPro" id="IPR012337">
    <property type="entry name" value="RNaseH-like_sf"/>
</dbReference>